<gene>
    <name evidence="1" type="ORF">CAEBREN_17348</name>
</gene>
<name>G0N072_CAEBE</name>
<dbReference type="STRING" id="135651.G0N072"/>
<reference evidence="2" key="1">
    <citation type="submission" date="2011-07" db="EMBL/GenBank/DDBJ databases">
        <authorList>
            <consortium name="Caenorhabditis brenneri Sequencing and Analysis Consortium"/>
            <person name="Wilson R.K."/>
        </authorList>
    </citation>
    <scope>NUCLEOTIDE SEQUENCE [LARGE SCALE GENOMIC DNA]</scope>
    <source>
        <strain evidence="2">PB2801</strain>
    </source>
</reference>
<keyword evidence="2" id="KW-1185">Reference proteome</keyword>
<dbReference type="Proteomes" id="UP000008068">
    <property type="component" value="Unassembled WGS sequence"/>
</dbReference>
<evidence type="ECO:0000313" key="1">
    <source>
        <dbReference type="EMBL" id="EGT48959.1"/>
    </source>
</evidence>
<dbReference type="eggNOG" id="KOG0374">
    <property type="taxonomic scope" value="Eukaryota"/>
</dbReference>
<dbReference type="Gene3D" id="3.60.21.10">
    <property type="match status" value="1"/>
</dbReference>
<dbReference type="SUPFAM" id="SSF56300">
    <property type="entry name" value="Metallo-dependent phosphatases"/>
    <property type="match status" value="1"/>
</dbReference>
<dbReference type="OMA" id="MSIVKMI"/>
<sequence length="88" mass="9767">MMLNGFKFFADRKLCTIFSAPKYMDEVDNSGAFLRVSATGKMSIVKMIKHSKISTQKKSQGDEITRFPGTSEYAALADINAASKFSME</sequence>
<dbReference type="OrthoDB" id="5840512at2759"/>
<dbReference type="HOGENOM" id="CLU_2471055_0_0_1"/>
<dbReference type="InterPro" id="IPR029052">
    <property type="entry name" value="Metallo-depent_PP-like"/>
</dbReference>
<evidence type="ECO:0000313" key="2">
    <source>
        <dbReference type="Proteomes" id="UP000008068"/>
    </source>
</evidence>
<accession>G0N072</accession>
<dbReference type="InParanoid" id="G0N072"/>
<protein>
    <submittedName>
        <fullName evidence="1">Uncharacterized protein</fullName>
    </submittedName>
</protein>
<proteinExistence type="predicted"/>
<organism evidence="2">
    <name type="scientific">Caenorhabditis brenneri</name>
    <name type="common">Nematode worm</name>
    <dbReference type="NCBI Taxonomy" id="135651"/>
    <lineage>
        <taxon>Eukaryota</taxon>
        <taxon>Metazoa</taxon>
        <taxon>Ecdysozoa</taxon>
        <taxon>Nematoda</taxon>
        <taxon>Chromadorea</taxon>
        <taxon>Rhabditida</taxon>
        <taxon>Rhabditina</taxon>
        <taxon>Rhabditomorpha</taxon>
        <taxon>Rhabditoidea</taxon>
        <taxon>Rhabditidae</taxon>
        <taxon>Peloderinae</taxon>
        <taxon>Caenorhabditis</taxon>
    </lineage>
</organism>
<dbReference type="EMBL" id="GL379824">
    <property type="protein sequence ID" value="EGT48959.1"/>
    <property type="molecule type" value="Genomic_DNA"/>
</dbReference>
<dbReference type="AlphaFoldDB" id="G0N072"/>